<evidence type="ECO:0000313" key="5">
    <source>
        <dbReference type="EMBL" id="MDI4647822.1"/>
    </source>
</evidence>
<evidence type="ECO:0000313" key="6">
    <source>
        <dbReference type="Proteomes" id="UP001161691"/>
    </source>
</evidence>
<keyword evidence="6" id="KW-1185">Reference proteome</keyword>
<protein>
    <submittedName>
        <fullName evidence="5">S-layer homology domain-containing protein</fullName>
    </submittedName>
</protein>
<dbReference type="SUPFAM" id="SSF56300">
    <property type="entry name" value="Metallo-dependent phosphatases"/>
    <property type="match status" value="1"/>
</dbReference>
<evidence type="ECO:0000256" key="1">
    <source>
        <dbReference type="ARBA" id="ARBA00022729"/>
    </source>
</evidence>
<accession>A0ABT6TLU2</accession>
<dbReference type="Pfam" id="PF00395">
    <property type="entry name" value="SLH"/>
    <property type="match status" value="3"/>
</dbReference>
<dbReference type="PROSITE" id="PS51272">
    <property type="entry name" value="SLH"/>
    <property type="match status" value="3"/>
</dbReference>
<dbReference type="Gene3D" id="2.30.30.40">
    <property type="entry name" value="SH3 Domains"/>
    <property type="match status" value="1"/>
</dbReference>
<keyword evidence="1 3" id="KW-0732">Signal</keyword>
<feature type="domain" description="SLH" evidence="4">
    <location>
        <begin position="1189"/>
        <end position="1252"/>
    </location>
</feature>
<dbReference type="InterPro" id="IPR015914">
    <property type="entry name" value="PAPs_N"/>
</dbReference>
<dbReference type="Pfam" id="PF00149">
    <property type="entry name" value="Metallophos"/>
    <property type="match status" value="1"/>
</dbReference>
<dbReference type="InterPro" id="IPR004843">
    <property type="entry name" value="Calcineurin-like_PHP"/>
</dbReference>
<dbReference type="InterPro" id="IPR008963">
    <property type="entry name" value="Purple_acid_Pase-like_N"/>
</dbReference>
<feature type="chain" id="PRO_5045918427" evidence="3">
    <location>
        <begin position="29"/>
        <end position="1369"/>
    </location>
</feature>
<dbReference type="Gene3D" id="2.60.120.430">
    <property type="entry name" value="Galactose-binding lectin"/>
    <property type="match status" value="1"/>
</dbReference>
<feature type="signal peptide" evidence="3">
    <location>
        <begin position="1"/>
        <end position="28"/>
    </location>
</feature>
<dbReference type="InterPro" id="IPR029052">
    <property type="entry name" value="Metallo-depent_PP-like"/>
</dbReference>
<proteinExistence type="predicted"/>
<evidence type="ECO:0000256" key="3">
    <source>
        <dbReference type="SAM" id="SignalP"/>
    </source>
</evidence>
<dbReference type="Gene3D" id="2.60.40.380">
    <property type="entry name" value="Purple acid phosphatase-like, N-terminal"/>
    <property type="match status" value="1"/>
</dbReference>
<name>A0ABT6TLU2_9BACL</name>
<dbReference type="InterPro" id="IPR001119">
    <property type="entry name" value="SLH_dom"/>
</dbReference>
<dbReference type="Pfam" id="PF16656">
    <property type="entry name" value="Pur_ac_phosph_N"/>
    <property type="match status" value="1"/>
</dbReference>
<dbReference type="RefSeq" id="WP_282910567.1">
    <property type="nucleotide sequence ID" value="NZ_JAGRPV010000001.1"/>
</dbReference>
<reference evidence="5" key="1">
    <citation type="submission" date="2023-04" db="EMBL/GenBank/DDBJ databases">
        <title>Comparative genomic analysis of Cohnella hashimotonis sp. nov., isolated from the International Space Station.</title>
        <authorList>
            <person name="Venkateswaran K."/>
            <person name="Simpson A."/>
        </authorList>
    </citation>
    <scope>NUCLEOTIDE SEQUENCE</scope>
    <source>
        <strain evidence="5">F6_2S_P_1</strain>
    </source>
</reference>
<dbReference type="PANTHER" id="PTHR45867:SF3">
    <property type="entry name" value="ACID PHOSPHATASE TYPE 7"/>
    <property type="match status" value="1"/>
</dbReference>
<feature type="region of interest" description="Disordered" evidence="2">
    <location>
        <begin position="995"/>
        <end position="1022"/>
    </location>
</feature>
<dbReference type="PANTHER" id="PTHR45867">
    <property type="entry name" value="PURPLE ACID PHOSPHATASE"/>
    <property type="match status" value="1"/>
</dbReference>
<dbReference type="EMBL" id="JAGRPV010000001">
    <property type="protein sequence ID" value="MDI4647822.1"/>
    <property type="molecule type" value="Genomic_DNA"/>
</dbReference>
<sequence>MIKSKTGLTRIVIGSMAVLLSVPFAVPASVKHVAHAAPTVPDDKGVLILEDFESGNASVVKLNPKRVVSAAASIESRPQYVRNGAYSLKIDYDMIDVVDNPSQLELAPGTGSIAIQGKPIKVGLWVYGNNDGHLLTTKFRDSKGSSFTPEYFSDASIGVNWTGWKYIEVGVPQDKIEGSSLELYFQVKQSDMSKKNKGSLWIDDVQLIYEDTGLDHEVPAIQAVSPAPNALLTSDLDKFEVSIQDVQAGTDTMSGIDTTSISLLVDGLDLTAQATYSEETKLLTLPASLITSGYHEVVVTAKDKAGNPARLSYSFTEDAGERLVMSAPAEAISNELYEVTVSLAGERTSKSSKVSLQYDPTTLTVERIVSKNGTTATKTSDADGVLQFDVNDVQSSGELATVQFRVSSDAVLGRGERFKLVKMSAGTLASDAANVSSLAQPVRYTIAFPYLITVDGVGLNSLTTFKVTKHDGTPFAGADVFLRGLLGQMAVLTVHAETPVYEDDDTSEKVIATLPAGTRIYGTPEADDGWFEVQLPDGVTTGYVQEANVNAASIVPLNGSLGKTDENGELKTDVATLAKGTYKVQAVVGSQNSAAMSFEVVEPYGALKPEYVQTYVTEDLSSQLSVGWTTSPLAKTNYIQYVKAADWKEEKLVADDPKITTVQAESVNQVLSELENGPKGEVRFHTALIDGLSESTAYKYRVGSDDYEWSEWYDYSTTDAKTSTPVSFVFVTDSHIKADNGKETYQSLIQNALDTYPDTQFLMHGGDAVDAGGAFAEWKRFWEASGSYATFLPSATTLGNHDVKAEGKEVYAKGAILPDNGPDTYKEYAYSYDLDEAHFVVLNSEGTKEQMALQAEWLRKDLDSNKKKWTIAMFHRPVYHTEAGRGDLVEDVKVYFADILESHKVDLVLVGHDHVYARTHPMAGGKVAANGVGTVYLDGGASGWKFYDGEKYDYLNFSFDDDVPVYSHVQVADDAIKVEARTLTGELVDSFAIAKTNGSTDPGTPNPGTPTNQAGSGETDKTVHELTEKELQAVQANGDLTVKVTGTIQQLKIDPSLLAKLAANKVDSLVIAGDNQPQIRIAAAGLSAPADGSDLVLTWKKEELVNAGTLNQVAMAPNAEASSRLAFSVSSNGKAFAYTLDWKSLSLTPYTNLYKVTEGGKLELATFSLVNQKQTPTLSSGVTYAAVEVKHGYSDLAASHWSYPYVQMLSGIGVIQGTGDGSVSPDKKVTRAEFTTMIARALGLQASGSAAFADVKAGAWYGSAVAAAAEHGIVMGNSGGRFNPNADISRQEMAVMIQRALDYRKVTVPQTGGGANFGDQADLADWARDAAQALSKLGLMEGDANGSFKPLNPASRAETAKVISMLLFQ</sequence>
<feature type="domain" description="SLH" evidence="4">
    <location>
        <begin position="1253"/>
        <end position="1311"/>
    </location>
</feature>
<organism evidence="5 6">
    <name type="scientific">Cohnella hashimotonis</name>
    <dbReference type="NCBI Taxonomy" id="2826895"/>
    <lineage>
        <taxon>Bacteria</taxon>
        <taxon>Bacillati</taxon>
        <taxon>Bacillota</taxon>
        <taxon>Bacilli</taxon>
        <taxon>Bacillales</taxon>
        <taxon>Paenibacillaceae</taxon>
        <taxon>Cohnella</taxon>
    </lineage>
</organism>
<dbReference type="SUPFAM" id="SSF49363">
    <property type="entry name" value="Purple acid phosphatase, N-terminal domain"/>
    <property type="match status" value="1"/>
</dbReference>
<gene>
    <name evidence="5" type="ORF">KB449_22920</name>
</gene>
<comment type="caution">
    <text evidence="5">The sequence shown here is derived from an EMBL/GenBank/DDBJ whole genome shotgun (WGS) entry which is preliminary data.</text>
</comment>
<dbReference type="Proteomes" id="UP001161691">
    <property type="component" value="Unassembled WGS sequence"/>
</dbReference>
<evidence type="ECO:0000259" key="4">
    <source>
        <dbReference type="PROSITE" id="PS51272"/>
    </source>
</evidence>
<dbReference type="Gene3D" id="3.60.21.10">
    <property type="match status" value="1"/>
</dbReference>
<feature type="domain" description="SLH" evidence="4">
    <location>
        <begin position="1314"/>
        <end position="1369"/>
    </location>
</feature>
<dbReference type="Gene3D" id="2.60.40.680">
    <property type="match status" value="1"/>
</dbReference>
<evidence type="ECO:0000256" key="2">
    <source>
        <dbReference type="SAM" id="MobiDB-lite"/>
    </source>
</evidence>